<keyword evidence="3" id="KW-1185">Reference proteome</keyword>
<feature type="region of interest" description="Disordered" evidence="1">
    <location>
        <begin position="120"/>
        <end position="139"/>
    </location>
</feature>
<proteinExistence type="predicted"/>
<dbReference type="EMBL" id="JASPKY010001137">
    <property type="protein sequence ID" value="KAK9678968.1"/>
    <property type="molecule type" value="Genomic_DNA"/>
</dbReference>
<dbReference type="AlphaFoldDB" id="A0AAW1HQM5"/>
<accession>A0AAW1HQM5</accession>
<gene>
    <name evidence="2" type="ORF">QE152_g40393</name>
</gene>
<name>A0AAW1HQM5_POPJA</name>
<sequence>SLSDTLLRIRGDRAGGHRSIPDRSRTLCSAYAAIGPADTARTAEQQHPSSNSNWPWRAIYPALSDSPPDCQFRKRPVLEFELALARNISGVIGFATGLSVSKASCAEYGIVTTNELHERTDTPLTENIPREKNKKSGEF</sequence>
<comment type="caution">
    <text evidence="2">The sequence shown here is derived from an EMBL/GenBank/DDBJ whole genome shotgun (WGS) entry which is preliminary data.</text>
</comment>
<protein>
    <submittedName>
        <fullName evidence="2">Uncharacterized protein</fullName>
    </submittedName>
</protein>
<evidence type="ECO:0000313" key="3">
    <source>
        <dbReference type="Proteomes" id="UP001458880"/>
    </source>
</evidence>
<organism evidence="2 3">
    <name type="scientific">Popillia japonica</name>
    <name type="common">Japanese beetle</name>
    <dbReference type="NCBI Taxonomy" id="7064"/>
    <lineage>
        <taxon>Eukaryota</taxon>
        <taxon>Metazoa</taxon>
        <taxon>Ecdysozoa</taxon>
        <taxon>Arthropoda</taxon>
        <taxon>Hexapoda</taxon>
        <taxon>Insecta</taxon>
        <taxon>Pterygota</taxon>
        <taxon>Neoptera</taxon>
        <taxon>Endopterygota</taxon>
        <taxon>Coleoptera</taxon>
        <taxon>Polyphaga</taxon>
        <taxon>Scarabaeiformia</taxon>
        <taxon>Scarabaeidae</taxon>
        <taxon>Rutelinae</taxon>
        <taxon>Popillia</taxon>
    </lineage>
</organism>
<feature type="non-terminal residue" evidence="2">
    <location>
        <position position="1"/>
    </location>
</feature>
<evidence type="ECO:0000313" key="2">
    <source>
        <dbReference type="EMBL" id="KAK9678968.1"/>
    </source>
</evidence>
<feature type="compositionally biased region" description="Basic and acidic residues" evidence="1">
    <location>
        <begin position="128"/>
        <end position="139"/>
    </location>
</feature>
<evidence type="ECO:0000256" key="1">
    <source>
        <dbReference type="SAM" id="MobiDB-lite"/>
    </source>
</evidence>
<reference evidence="2 3" key="1">
    <citation type="journal article" date="2024" name="BMC Genomics">
        <title>De novo assembly and annotation of Popillia japonica's genome with initial clues to its potential as an invasive pest.</title>
        <authorList>
            <person name="Cucini C."/>
            <person name="Boschi S."/>
            <person name="Funari R."/>
            <person name="Cardaioli E."/>
            <person name="Iannotti N."/>
            <person name="Marturano G."/>
            <person name="Paoli F."/>
            <person name="Bruttini M."/>
            <person name="Carapelli A."/>
            <person name="Frati F."/>
            <person name="Nardi F."/>
        </authorList>
    </citation>
    <scope>NUCLEOTIDE SEQUENCE [LARGE SCALE GENOMIC DNA]</scope>
    <source>
        <strain evidence="2">DMR45628</strain>
    </source>
</reference>
<dbReference type="Proteomes" id="UP001458880">
    <property type="component" value="Unassembled WGS sequence"/>
</dbReference>